<dbReference type="InterPro" id="IPR000269">
    <property type="entry name" value="Cu_amine_oxidase"/>
</dbReference>
<feature type="chain" id="PRO_5035480234" description="Amine oxidase" evidence="2">
    <location>
        <begin position="28"/>
        <end position="354"/>
    </location>
</feature>
<name>A0A8K0N7Z7_COCNU</name>
<comment type="PTM">
    <text evidence="1">Topaquinone (TPQ) is generated by copper-dependent autoxidation of a specific tyrosyl residue.</text>
</comment>
<proteinExistence type="inferred from homology"/>
<dbReference type="InterPro" id="IPR049947">
    <property type="entry name" value="Cu_Am_Ox_Cu-bd"/>
</dbReference>
<dbReference type="PANTHER" id="PTHR10638:SF41">
    <property type="entry name" value="AMINE OXIDASE"/>
    <property type="match status" value="1"/>
</dbReference>
<accession>A0A8K0N7Z7</accession>
<comment type="caution">
    <text evidence="4">The sequence shown here is derived from an EMBL/GenBank/DDBJ whole genome shotgun (WGS) entry which is preliminary data.</text>
</comment>
<dbReference type="PANTHER" id="PTHR10638">
    <property type="entry name" value="COPPER AMINE OXIDASE"/>
    <property type="match status" value="1"/>
</dbReference>
<dbReference type="Proteomes" id="UP000797356">
    <property type="component" value="Chromosome 10"/>
</dbReference>
<reference evidence="4" key="1">
    <citation type="journal article" date="2017" name="Gigascience">
        <title>The genome draft of coconut (Cocos nucifera).</title>
        <authorList>
            <person name="Xiao Y."/>
            <person name="Xu P."/>
            <person name="Fan H."/>
            <person name="Baudouin L."/>
            <person name="Xia W."/>
            <person name="Bocs S."/>
            <person name="Xu J."/>
            <person name="Li Q."/>
            <person name="Guo A."/>
            <person name="Zhou L."/>
            <person name="Li J."/>
            <person name="Wu Y."/>
            <person name="Ma Z."/>
            <person name="Armero A."/>
            <person name="Issali A.E."/>
            <person name="Liu N."/>
            <person name="Peng M."/>
            <person name="Yang Y."/>
        </authorList>
    </citation>
    <scope>NUCLEOTIDE SEQUENCE</scope>
    <source>
        <tissue evidence="4">Spear leaf of Hainan Tall coconut</tissue>
    </source>
</reference>
<keyword evidence="1" id="KW-0801">TPQ</keyword>
<protein>
    <recommendedName>
        <fullName evidence="1">Amine oxidase</fullName>
        <ecNumber evidence="1">1.4.3.-</ecNumber>
    </recommendedName>
</protein>
<feature type="signal peptide" evidence="2">
    <location>
        <begin position="1"/>
        <end position="27"/>
    </location>
</feature>
<evidence type="ECO:0000256" key="2">
    <source>
        <dbReference type="SAM" id="SignalP"/>
    </source>
</evidence>
<dbReference type="GO" id="GO:0048038">
    <property type="term" value="F:quinone binding"/>
    <property type="evidence" value="ECO:0007669"/>
    <property type="project" value="InterPro"/>
</dbReference>
<reference evidence="4" key="2">
    <citation type="submission" date="2019-07" db="EMBL/GenBank/DDBJ databases">
        <authorList>
            <person name="Yang Y."/>
            <person name="Bocs S."/>
            <person name="Baudouin L."/>
        </authorList>
    </citation>
    <scope>NUCLEOTIDE SEQUENCE</scope>
    <source>
        <tissue evidence="4">Spear leaf of Hainan Tall coconut</tissue>
    </source>
</reference>
<dbReference type="InterPro" id="IPR036460">
    <property type="entry name" value="Cu_amine_oxidase_C_sf"/>
</dbReference>
<evidence type="ECO:0000256" key="1">
    <source>
        <dbReference type="RuleBase" id="RU000672"/>
    </source>
</evidence>
<dbReference type="InterPro" id="IPR015798">
    <property type="entry name" value="Cu_amine_oxidase_C"/>
</dbReference>
<gene>
    <name evidence="4" type="ORF">COCNU_10G001360</name>
</gene>
<evidence type="ECO:0000313" key="4">
    <source>
        <dbReference type="EMBL" id="KAG1361917.1"/>
    </source>
</evidence>
<keyword evidence="2" id="KW-0732">Signal</keyword>
<keyword evidence="1" id="KW-0560">Oxidoreductase</keyword>
<dbReference type="OrthoDB" id="5379943at2759"/>
<evidence type="ECO:0000259" key="3">
    <source>
        <dbReference type="Pfam" id="PF01179"/>
    </source>
</evidence>
<comment type="cofactor">
    <cofactor evidence="1">
        <name>Cu cation</name>
        <dbReference type="ChEBI" id="CHEBI:23378"/>
    </cofactor>
    <text evidence="1">Contains 1 topaquinone per subunit.</text>
</comment>
<dbReference type="SUPFAM" id="SSF49998">
    <property type="entry name" value="Amine oxidase catalytic domain"/>
    <property type="match status" value="1"/>
</dbReference>
<dbReference type="Pfam" id="PF01179">
    <property type="entry name" value="Cu_amine_oxid"/>
    <property type="match status" value="1"/>
</dbReference>
<evidence type="ECO:0000313" key="5">
    <source>
        <dbReference type="Proteomes" id="UP000797356"/>
    </source>
</evidence>
<comment type="similarity">
    <text evidence="1">Belongs to the copper/topaquinone oxidase family.</text>
</comment>
<dbReference type="GO" id="GO:0005507">
    <property type="term" value="F:copper ion binding"/>
    <property type="evidence" value="ECO:0007669"/>
    <property type="project" value="InterPro"/>
</dbReference>
<dbReference type="EMBL" id="CM017881">
    <property type="protein sequence ID" value="KAG1361917.1"/>
    <property type="molecule type" value="Genomic_DNA"/>
</dbReference>
<dbReference type="Gene3D" id="2.70.98.20">
    <property type="entry name" value="Copper amine oxidase, catalytic domain"/>
    <property type="match status" value="1"/>
</dbReference>
<keyword evidence="1" id="KW-0479">Metal-binding</keyword>
<dbReference type="AlphaFoldDB" id="A0A8K0N7Z7"/>
<keyword evidence="5" id="KW-1185">Reference proteome</keyword>
<dbReference type="EC" id="1.4.3.-" evidence="1"/>
<sequence length="354" mass="39086">MELATPPISRLHFLLLGLLLASLPVHYHTVLRRAASSPPDILPCRTSRPTEGDPTVSHRGRSPLDPLAAVLRSILSSCLACVYSVFDRTVRSCAHRDPSGLSCVSLLDGWSGPEVRCHSHASTANFDMGPVDGLVILVEVDSGRMVRVSDRGEGWYIESTHMEYGLAMAAEAQIKLKLYKPQEYHIINPSKITKTGNRVGYRLVPAGTTASLLDHDDPPQHTAAFTSNQIWVTPYNTSEQWARGPFVCQNKGGGHASSLVREVRDQRFIPKKGKKKTVFYSSIAECIPLVDRLIENKDIVVLYTIGFHHVPCREDFPIMPTVFSSFDLEPVNFRRQAARGMEKDLPVCTAAASA</sequence>
<dbReference type="GO" id="GO:0009308">
    <property type="term" value="P:amine metabolic process"/>
    <property type="evidence" value="ECO:0007669"/>
    <property type="project" value="UniProtKB-UniRule"/>
</dbReference>
<dbReference type="GO" id="GO:0008131">
    <property type="term" value="F:primary methylamine oxidase activity"/>
    <property type="evidence" value="ECO:0007669"/>
    <property type="project" value="InterPro"/>
</dbReference>
<feature type="domain" description="Copper amine oxidase catalytic" evidence="3">
    <location>
        <begin position="117"/>
        <end position="336"/>
    </location>
</feature>
<organism evidence="4 5">
    <name type="scientific">Cocos nucifera</name>
    <name type="common">Coconut palm</name>
    <dbReference type="NCBI Taxonomy" id="13894"/>
    <lineage>
        <taxon>Eukaryota</taxon>
        <taxon>Viridiplantae</taxon>
        <taxon>Streptophyta</taxon>
        <taxon>Embryophyta</taxon>
        <taxon>Tracheophyta</taxon>
        <taxon>Spermatophyta</taxon>
        <taxon>Magnoliopsida</taxon>
        <taxon>Liliopsida</taxon>
        <taxon>Arecaceae</taxon>
        <taxon>Arecoideae</taxon>
        <taxon>Cocoseae</taxon>
        <taxon>Attaleinae</taxon>
        <taxon>Cocos</taxon>
    </lineage>
</organism>
<keyword evidence="1" id="KW-0186">Copper</keyword>
<dbReference type="PROSITE" id="PS01165">
    <property type="entry name" value="COPPER_AMINE_OXID_2"/>
    <property type="match status" value="1"/>
</dbReference>